<evidence type="ECO:0000313" key="11">
    <source>
        <dbReference type="Proteomes" id="UP000886611"/>
    </source>
</evidence>
<dbReference type="Proteomes" id="UP000886611">
    <property type="component" value="Unassembled WGS sequence"/>
</dbReference>
<evidence type="ECO:0000256" key="2">
    <source>
        <dbReference type="ARBA" id="ARBA00022692"/>
    </source>
</evidence>
<protein>
    <submittedName>
        <fullName evidence="10">EDAR factor</fullName>
    </submittedName>
</protein>
<feature type="non-terminal residue" evidence="10">
    <location>
        <position position="1"/>
    </location>
</feature>
<keyword evidence="4" id="KW-1133">Transmembrane helix</keyword>
<evidence type="ECO:0000256" key="1">
    <source>
        <dbReference type="ARBA" id="ARBA00004167"/>
    </source>
</evidence>
<evidence type="ECO:0000256" key="5">
    <source>
        <dbReference type="ARBA" id="ARBA00023136"/>
    </source>
</evidence>
<sequence length="169" mass="18163">MALYRLAANNVGDVWMGDPTAPHTVTELQAMDVYMYTCGYGTKDENYGCSPCPSGKFSKGGYQICRRHKDCEAFFRATVLTPGTAESDAECGACLPGRWKGPVQDEKAGNSLKRTVWPTLRGRLALVTTAELQREAGVTWSLDGLPRKTGKAAEGRGGLGGELQCEPPG</sequence>
<keyword evidence="11" id="KW-1185">Reference proteome</keyword>
<name>A0A8X7WWB4_POLSE</name>
<evidence type="ECO:0000256" key="6">
    <source>
        <dbReference type="ARBA" id="ARBA00023157"/>
    </source>
</evidence>
<dbReference type="EMBL" id="JAATIS010008602">
    <property type="protein sequence ID" value="KAG2456760.1"/>
    <property type="molecule type" value="Genomic_DNA"/>
</dbReference>
<keyword evidence="2" id="KW-0812">Transmembrane</keyword>
<gene>
    <name evidence="10" type="primary">Edar_1</name>
    <name evidence="10" type="ORF">GTO96_0012748</name>
</gene>
<keyword evidence="7" id="KW-0675">Receptor</keyword>
<dbReference type="GO" id="GO:0038023">
    <property type="term" value="F:signaling receptor activity"/>
    <property type="evidence" value="ECO:0007669"/>
    <property type="project" value="InterPro"/>
</dbReference>
<dbReference type="PANTHER" id="PTHR12120:SF9">
    <property type="entry name" value="TUMOR NECROSIS FACTOR RECEPTOR SUPERFAMILY MEMBER EDAR"/>
    <property type="match status" value="1"/>
</dbReference>
<evidence type="ECO:0000256" key="3">
    <source>
        <dbReference type="ARBA" id="ARBA00022737"/>
    </source>
</evidence>
<dbReference type="GO" id="GO:0046330">
    <property type="term" value="P:positive regulation of JNK cascade"/>
    <property type="evidence" value="ECO:0007669"/>
    <property type="project" value="InterPro"/>
</dbReference>
<evidence type="ECO:0000256" key="7">
    <source>
        <dbReference type="ARBA" id="ARBA00023170"/>
    </source>
</evidence>
<proteinExistence type="predicted"/>
<dbReference type="Gene3D" id="2.10.50.10">
    <property type="entry name" value="Tumor Necrosis Factor Receptor, subunit A, domain 2"/>
    <property type="match status" value="1"/>
</dbReference>
<evidence type="ECO:0000256" key="4">
    <source>
        <dbReference type="ARBA" id="ARBA00022989"/>
    </source>
</evidence>
<evidence type="ECO:0000313" key="10">
    <source>
        <dbReference type="EMBL" id="KAG2456760.1"/>
    </source>
</evidence>
<feature type="region of interest" description="Disordered" evidence="9">
    <location>
        <begin position="145"/>
        <end position="169"/>
    </location>
</feature>
<dbReference type="PANTHER" id="PTHR12120">
    <property type="entry name" value="TNFR-CYS DOMAIN-CONTAINING PROTEIN"/>
    <property type="match status" value="1"/>
</dbReference>
<organism evidence="10 11">
    <name type="scientific">Polypterus senegalus</name>
    <name type="common">Senegal bichir</name>
    <dbReference type="NCBI Taxonomy" id="55291"/>
    <lineage>
        <taxon>Eukaryota</taxon>
        <taxon>Metazoa</taxon>
        <taxon>Chordata</taxon>
        <taxon>Craniata</taxon>
        <taxon>Vertebrata</taxon>
        <taxon>Euteleostomi</taxon>
        <taxon>Actinopterygii</taxon>
        <taxon>Polypteriformes</taxon>
        <taxon>Polypteridae</taxon>
        <taxon>Polypterus</taxon>
    </lineage>
</organism>
<dbReference type="GO" id="GO:0005886">
    <property type="term" value="C:plasma membrane"/>
    <property type="evidence" value="ECO:0007669"/>
    <property type="project" value="TreeGrafter"/>
</dbReference>
<keyword evidence="5" id="KW-0472">Membrane</keyword>
<dbReference type="AlphaFoldDB" id="A0A8X7WWB4"/>
<dbReference type="InterPro" id="IPR047526">
    <property type="entry name" value="TNR19/27/EDAR"/>
</dbReference>
<evidence type="ECO:0000256" key="8">
    <source>
        <dbReference type="ARBA" id="ARBA00023180"/>
    </source>
</evidence>
<keyword evidence="8" id="KW-0325">Glycoprotein</keyword>
<dbReference type="GO" id="GO:0043123">
    <property type="term" value="P:positive regulation of canonical NF-kappaB signal transduction"/>
    <property type="evidence" value="ECO:0007669"/>
    <property type="project" value="InterPro"/>
</dbReference>
<comment type="subcellular location">
    <subcellularLocation>
        <location evidence="1">Membrane</location>
        <topology evidence="1">Single-pass membrane protein</topology>
    </subcellularLocation>
</comment>
<keyword evidence="6" id="KW-1015">Disulfide bond</keyword>
<feature type="non-terminal residue" evidence="10">
    <location>
        <position position="169"/>
    </location>
</feature>
<reference evidence="10 11" key="1">
    <citation type="journal article" date="2021" name="Cell">
        <title>Tracing the genetic footprints of vertebrate landing in non-teleost ray-finned fishes.</title>
        <authorList>
            <person name="Bi X."/>
            <person name="Wang K."/>
            <person name="Yang L."/>
            <person name="Pan H."/>
            <person name="Jiang H."/>
            <person name="Wei Q."/>
            <person name="Fang M."/>
            <person name="Yu H."/>
            <person name="Zhu C."/>
            <person name="Cai Y."/>
            <person name="He Y."/>
            <person name="Gan X."/>
            <person name="Zeng H."/>
            <person name="Yu D."/>
            <person name="Zhu Y."/>
            <person name="Jiang H."/>
            <person name="Qiu Q."/>
            <person name="Yang H."/>
            <person name="Zhang Y.E."/>
            <person name="Wang W."/>
            <person name="Zhu M."/>
            <person name="He S."/>
            <person name="Zhang G."/>
        </authorList>
    </citation>
    <scope>NUCLEOTIDE SEQUENCE [LARGE SCALE GENOMIC DNA]</scope>
    <source>
        <strain evidence="10">Bchr_013</strain>
    </source>
</reference>
<evidence type="ECO:0000256" key="9">
    <source>
        <dbReference type="SAM" id="MobiDB-lite"/>
    </source>
</evidence>
<keyword evidence="3" id="KW-0677">Repeat</keyword>
<comment type="caution">
    <text evidence="10">The sequence shown here is derived from an EMBL/GenBank/DDBJ whole genome shotgun (WGS) entry which is preliminary data.</text>
</comment>
<accession>A0A8X7WWB4</accession>